<organism evidence="2">
    <name type="scientific">Cladocopium goreaui</name>
    <dbReference type="NCBI Taxonomy" id="2562237"/>
    <lineage>
        <taxon>Eukaryota</taxon>
        <taxon>Sar</taxon>
        <taxon>Alveolata</taxon>
        <taxon>Dinophyceae</taxon>
        <taxon>Suessiales</taxon>
        <taxon>Symbiodiniaceae</taxon>
        <taxon>Cladocopium</taxon>
    </lineage>
</organism>
<dbReference type="EMBL" id="CAMXCT030000440">
    <property type="protein sequence ID" value="CAL4766155.1"/>
    <property type="molecule type" value="Genomic_DNA"/>
</dbReference>
<protein>
    <submittedName>
        <fullName evidence="2">Uncharacterized protein</fullName>
    </submittedName>
</protein>
<feature type="compositionally biased region" description="Basic residues" evidence="1">
    <location>
        <begin position="906"/>
        <end position="916"/>
    </location>
</feature>
<feature type="compositionally biased region" description="Gly residues" evidence="1">
    <location>
        <begin position="922"/>
        <end position="931"/>
    </location>
</feature>
<dbReference type="AlphaFoldDB" id="A0A9P1FJX0"/>
<name>A0A9P1FJX0_9DINO</name>
<evidence type="ECO:0000313" key="2">
    <source>
        <dbReference type="EMBL" id="CAI3978843.1"/>
    </source>
</evidence>
<accession>A0A9P1FJX0</accession>
<feature type="compositionally biased region" description="Basic and acidic residues" evidence="1">
    <location>
        <begin position="1029"/>
        <end position="1041"/>
    </location>
</feature>
<feature type="compositionally biased region" description="Polar residues" evidence="1">
    <location>
        <begin position="570"/>
        <end position="582"/>
    </location>
</feature>
<reference evidence="3" key="2">
    <citation type="submission" date="2024-04" db="EMBL/GenBank/DDBJ databases">
        <authorList>
            <person name="Chen Y."/>
            <person name="Shah S."/>
            <person name="Dougan E. K."/>
            <person name="Thang M."/>
            <person name="Chan C."/>
        </authorList>
    </citation>
    <scope>NUCLEOTIDE SEQUENCE [LARGE SCALE GENOMIC DNA]</scope>
</reference>
<evidence type="ECO:0000313" key="3">
    <source>
        <dbReference type="EMBL" id="CAL1132218.1"/>
    </source>
</evidence>
<proteinExistence type="predicted"/>
<feature type="compositionally biased region" description="Low complexity" evidence="1">
    <location>
        <begin position="1018"/>
        <end position="1028"/>
    </location>
</feature>
<evidence type="ECO:0000313" key="4">
    <source>
        <dbReference type="Proteomes" id="UP001152797"/>
    </source>
</evidence>
<evidence type="ECO:0000256" key="1">
    <source>
        <dbReference type="SAM" id="MobiDB-lite"/>
    </source>
</evidence>
<keyword evidence="4" id="KW-1185">Reference proteome</keyword>
<feature type="region of interest" description="Disordered" evidence="1">
    <location>
        <begin position="549"/>
        <end position="582"/>
    </location>
</feature>
<dbReference type="Proteomes" id="UP001152797">
    <property type="component" value="Unassembled WGS sequence"/>
</dbReference>
<feature type="region of interest" description="Disordered" evidence="1">
    <location>
        <begin position="891"/>
        <end position="934"/>
    </location>
</feature>
<feature type="region of interest" description="Disordered" evidence="1">
    <location>
        <begin position="602"/>
        <end position="650"/>
    </location>
</feature>
<dbReference type="EMBL" id="CAMXCT020000440">
    <property type="protein sequence ID" value="CAL1132218.1"/>
    <property type="molecule type" value="Genomic_DNA"/>
</dbReference>
<dbReference type="EMBL" id="CAMXCT010000440">
    <property type="protein sequence ID" value="CAI3978843.1"/>
    <property type="molecule type" value="Genomic_DNA"/>
</dbReference>
<feature type="region of interest" description="Disordered" evidence="1">
    <location>
        <begin position="1018"/>
        <end position="1049"/>
    </location>
</feature>
<feature type="region of interest" description="Disordered" evidence="1">
    <location>
        <begin position="158"/>
        <end position="180"/>
    </location>
</feature>
<feature type="compositionally biased region" description="Basic and acidic residues" evidence="1">
    <location>
        <begin position="619"/>
        <end position="631"/>
    </location>
</feature>
<reference evidence="2" key="1">
    <citation type="submission" date="2022-10" db="EMBL/GenBank/DDBJ databases">
        <authorList>
            <person name="Chen Y."/>
            <person name="Dougan E. K."/>
            <person name="Chan C."/>
            <person name="Rhodes N."/>
            <person name="Thang M."/>
        </authorList>
    </citation>
    <scope>NUCLEOTIDE SEQUENCE</scope>
</reference>
<feature type="compositionally biased region" description="Low complexity" evidence="1">
    <location>
        <begin position="891"/>
        <end position="905"/>
    </location>
</feature>
<dbReference type="OrthoDB" id="493343at2759"/>
<sequence>MAKLSSSGCASGSGDHVRRGLLCGVKPEHVMTSGINIFDPKLSVEDLWGDVPLSGGALLEHVLAYYSDGELDVPFFQNVTSEDAGQSGSHRIRSVVKSPLSRELQESTVECYKQRIFTERADLQVPHRRAKVPARGRNLEPQIGSLLQKLHGAAREPVRGFCDGQGSQEGGVPKLSEQKLKKSDKKSSFVAWTDDEKKKFLKTVAPLNCSSDPEDDPGTRSLTAIDDFMQAMRYAEMVVKARTGDTVSADGLASAFEFTAGIFLQFVFESRVCLNGKDLRVWSSLRPELQATFLSAFDAAYDFIQGASTSASGSAGSGRHQANTFELAKALCESFVNKPVTMIIMADDEELAIKRIAATMTTKGESLVQPLKNFLEQSGRLPPMMQPAVRDTVATLLECKTKRWALIDLICYFQNFIDKALPPAWIAFAADVIEIYTSRMELVEGSKEVFSDAKHLEKFIGLRFEYLLHLLNACLSCVPELVISDVSESTGKCLAQFLTNMTSRQRQTLVSFDVLLGAPEWGKQWTSHLREGNSIQDVVESVSKYVSKQAKQTTSQPGGEQQSDKDATGKSETAQSVPQPSAVTASSLSLLANLNKSMQAVKAKGDDGNTEAAIEVEDGGDKDKDKDKNGKTEPVGSTPGGHEDVDGKTQSEQLVHTINKFNNFVSESFKQTIIASKEWKALSLDDDKIDASFFKVVELNLNAALWSAYEVLAPLHLKNVYVNLGVSNKAEAVQVSMPVPNDLLLPLVHRIVPNKPKNGYLCCSAFGVDWWMEPGKDPLSSDFCVPGWAAKTVTRMDQAYFQQTTIKLGVVFYKLGKYQTNLTAMYLPDMMFDPEQHKQVSAMVEGQKHVRVSVDIQALIPVSDLDDKLEKEVTTQKDNVEKTVRTMITNAQKAAAKSSANSKQKASAKAKSRSGGKPRQGSGAGGSGSGAASGVAADPLKDLLASLGVDCPEKLEDREKLVNELISREDKLEEIASKAREAIVKPDKIPITRMVAQEEKNTRAARARVMQEALAQAQKAAASAADPATADKEKLENKDTTDPGANAHKLGPLAYAASIKGGSKLFKSRTTSGKKTDQSLAHMIALGKHLLK</sequence>
<feature type="compositionally biased region" description="Polar residues" evidence="1">
    <location>
        <begin position="549"/>
        <end position="561"/>
    </location>
</feature>
<gene>
    <name evidence="2" type="ORF">C1SCF055_LOCUS6842</name>
</gene>
<comment type="caution">
    <text evidence="2">The sequence shown here is derived from an EMBL/GenBank/DDBJ whole genome shotgun (WGS) entry which is preliminary data.</text>
</comment>